<evidence type="ECO:0008006" key="3">
    <source>
        <dbReference type="Google" id="ProtNLM"/>
    </source>
</evidence>
<dbReference type="EMBL" id="WKKH01000035">
    <property type="protein sequence ID" value="MRX77932.1"/>
    <property type="molecule type" value="Genomic_DNA"/>
</dbReference>
<comment type="caution">
    <text evidence="1">The sequence shown here is derived from an EMBL/GenBank/DDBJ whole genome shotgun (WGS) entry which is preliminary data.</text>
</comment>
<evidence type="ECO:0000313" key="2">
    <source>
        <dbReference type="Proteomes" id="UP000487757"/>
    </source>
</evidence>
<dbReference type="OrthoDB" id="655802at2"/>
<dbReference type="Proteomes" id="UP000487757">
    <property type="component" value="Unassembled WGS sequence"/>
</dbReference>
<keyword evidence="2" id="KW-1185">Reference proteome</keyword>
<proteinExistence type="predicted"/>
<accession>A0A7K0G2U0</accession>
<sequence>MMKNKLLYFIIVGLGLAYFTSCKKSEYLTDGGLSEAKTPLTTYDYLKQHKYHLFDTLIMVIDHYNMKNEVNGAATFFAPTNYSINNYIRVKRDSVRKIDENNKYTLEDMYKNITADSLRLYISKSRIELTSAPLQPLIVANAANTQTAIQRVLQPKPAESWSSAPIYYLFYIKVRGGLDPPNATPEPNDPNIDLRAQCQTTGIEPSSGGMLHVLNNNHIFIRF</sequence>
<reference evidence="1 2" key="1">
    <citation type="submission" date="2019-11" db="EMBL/GenBank/DDBJ databases">
        <title>Pedobacter petrophilus genome.</title>
        <authorList>
            <person name="Feldbauer M.J."/>
            <person name="Newman J.D."/>
        </authorList>
    </citation>
    <scope>NUCLEOTIDE SEQUENCE [LARGE SCALE GENOMIC DNA]</scope>
    <source>
        <strain evidence="1 2">LMG 29686</strain>
    </source>
</reference>
<protein>
    <recommendedName>
        <fullName evidence="3">FAS1 domain-containing protein</fullName>
    </recommendedName>
</protein>
<evidence type="ECO:0000313" key="1">
    <source>
        <dbReference type="EMBL" id="MRX77932.1"/>
    </source>
</evidence>
<name>A0A7K0G2U0_9SPHI</name>
<dbReference type="RefSeq" id="WP_154282345.1">
    <property type="nucleotide sequence ID" value="NZ_WKKH01000035.1"/>
</dbReference>
<dbReference type="AlphaFoldDB" id="A0A7K0G2U0"/>
<organism evidence="1 2">
    <name type="scientific">Pedobacter petrophilus</name>
    <dbReference type="NCBI Taxonomy" id="1908241"/>
    <lineage>
        <taxon>Bacteria</taxon>
        <taxon>Pseudomonadati</taxon>
        <taxon>Bacteroidota</taxon>
        <taxon>Sphingobacteriia</taxon>
        <taxon>Sphingobacteriales</taxon>
        <taxon>Sphingobacteriaceae</taxon>
        <taxon>Pedobacter</taxon>
    </lineage>
</organism>
<gene>
    <name evidence="1" type="ORF">GJU39_17775</name>
</gene>